<keyword evidence="6" id="KW-1185">Reference proteome</keyword>
<dbReference type="Pfam" id="PF01168">
    <property type="entry name" value="Ala_racemase_N"/>
    <property type="match status" value="1"/>
</dbReference>
<proteinExistence type="predicted"/>
<dbReference type="Gene3D" id="3.20.20.10">
    <property type="entry name" value="Alanine racemase"/>
    <property type="match status" value="1"/>
</dbReference>
<protein>
    <submittedName>
        <fullName evidence="5">Alanine racemase</fullName>
    </submittedName>
</protein>
<dbReference type="AlphaFoldDB" id="A0A838Y419"/>
<name>A0A838Y419_9HYPH</name>
<dbReference type="InterPro" id="IPR000821">
    <property type="entry name" value="Ala_racemase"/>
</dbReference>
<dbReference type="PANTHER" id="PTHR30511:SF3">
    <property type="entry name" value="LYSINE RACEMASE"/>
    <property type="match status" value="1"/>
</dbReference>
<sequence>MLRDLCAEHGIAISGVTKGVGGHPDVARLMLEAGIHSLADARLENIRRMRVGGITAPIHLLRPPGLGEIADAVRLADLIFVSNRTTIDAIAHHARATGCTAKIAPMVDLGDMREGVPPGDLPELTDHARALDGVEMTGLGTNFACHTGLLPTRENLAVFAGLTEQVENRIGRMLEIVSGGNSAALLAMNRGEFPPKITHLRLGESLLFGTEAAQGSAIPGTRGDGFVIAAEILETWNRDTDICGPRTRNALGEEVSFKVSGRRHMAVLGIGAVDTVISGLAAVDPNVEVLGFSSDHTVVDISNARRFKPGDLLRFVPSYSALATAMSSPYLCSRTLKG</sequence>
<comment type="cofactor">
    <cofactor evidence="1">
        <name>pyridoxal 5'-phosphate</name>
        <dbReference type="ChEBI" id="CHEBI:597326"/>
    </cofactor>
</comment>
<accession>A0A838Y419</accession>
<reference evidence="5 6" key="2">
    <citation type="submission" date="2020-08" db="EMBL/GenBank/DDBJ databases">
        <title>Stappia taiwanensis sp. nov., isolated from a coastal thermal spring.</title>
        <authorList>
            <person name="Kampfer P."/>
        </authorList>
    </citation>
    <scope>NUCLEOTIDE SEQUENCE [LARGE SCALE GENOMIC DNA]</scope>
    <source>
        <strain evidence="5 6">DSM 23284</strain>
    </source>
</reference>
<dbReference type="EMBL" id="JACEON010000030">
    <property type="protein sequence ID" value="MBA4613914.1"/>
    <property type="molecule type" value="Genomic_DNA"/>
</dbReference>
<evidence type="ECO:0000313" key="5">
    <source>
        <dbReference type="EMBL" id="MBA4613914.1"/>
    </source>
</evidence>
<dbReference type="GO" id="GO:0005829">
    <property type="term" value="C:cytosol"/>
    <property type="evidence" value="ECO:0007669"/>
    <property type="project" value="TreeGrafter"/>
</dbReference>
<feature type="domain" description="Alanine racemase N-terminal" evidence="4">
    <location>
        <begin position="14"/>
        <end position="208"/>
    </location>
</feature>
<dbReference type="GO" id="GO:0008784">
    <property type="term" value="F:alanine racemase activity"/>
    <property type="evidence" value="ECO:0007669"/>
    <property type="project" value="TreeGrafter"/>
</dbReference>
<evidence type="ECO:0000256" key="1">
    <source>
        <dbReference type="ARBA" id="ARBA00001933"/>
    </source>
</evidence>
<dbReference type="SUPFAM" id="SSF51419">
    <property type="entry name" value="PLP-binding barrel"/>
    <property type="match status" value="1"/>
</dbReference>
<reference evidence="5 6" key="1">
    <citation type="submission" date="2020-07" db="EMBL/GenBank/DDBJ databases">
        <authorList>
            <person name="Li M."/>
        </authorList>
    </citation>
    <scope>NUCLEOTIDE SEQUENCE [LARGE SCALE GENOMIC DNA]</scope>
    <source>
        <strain evidence="5 6">DSM 23284</strain>
    </source>
</reference>
<dbReference type="InterPro" id="IPR001608">
    <property type="entry name" value="Ala_racemase_N"/>
</dbReference>
<dbReference type="Proteomes" id="UP000559404">
    <property type="component" value="Unassembled WGS sequence"/>
</dbReference>
<keyword evidence="3" id="KW-0413">Isomerase</keyword>
<gene>
    <name evidence="5" type="ORF">H1W37_19835</name>
</gene>
<dbReference type="PANTHER" id="PTHR30511">
    <property type="entry name" value="ALANINE RACEMASE"/>
    <property type="match status" value="1"/>
</dbReference>
<dbReference type="InterPro" id="IPR029066">
    <property type="entry name" value="PLP-binding_barrel"/>
</dbReference>
<evidence type="ECO:0000259" key="4">
    <source>
        <dbReference type="Pfam" id="PF01168"/>
    </source>
</evidence>
<evidence type="ECO:0000256" key="3">
    <source>
        <dbReference type="ARBA" id="ARBA00023235"/>
    </source>
</evidence>
<evidence type="ECO:0000256" key="2">
    <source>
        <dbReference type="ARBA" id="ARBA00022898"/>
    </source>
</evidence>
<keyword evidence="2" id="KW-0663">Pyridoxal phosphate</keyword>
<comment type="caution">
    <text evidence="5">The sequence shown here is derived from an EMBL/GenBank/DDBJ whole genome shotgun (WGS) entry which is preliminary data.</text>
</comment>
<dbReference type="GO" id="GO:0030170">
    <property type="term" value="F:pyridoxal phosphate binding"/>
    <property type="evidence" value="ECO:0007669"/>
    <property type="project" value="TreeGrafter"/>
</dbReference>
<organism evidence="5 6">
    <name type="scientific">Stappia taiwanensis</name>
    <dbReference type="NCBI Taxonomy" id="992267"/>
    <lineage>
        <taxon>Bacteria</taxon>
        <taxon>Pseudomonadati</taxon>
        <taxon>Pseudomonadota</taxon>
        <taxon>Alphaproteobacteria</taxon>
        <taxon>Hyphomicrobiales</taxon>
        <taxon>Stappiaceae</taxon>
        <taxon>Stappia</taxon>
    </lineage>
</organism>
<evidence type="ECO:0000313" key="6">
    <source>
        <dbReference type="Proteomes" id="UP000559404"/>
    </source>
</evidence>